<evidence type="ECO:0000313" key="19">
    <source>
        <dbReference type="EMBL" id="KAG0265682.1"/>
    </source>
</evidence>
<dbReference type="GO" id="GO:0006302">
    <property type="term" value="P:double-strand break repair"/>
    <property type="evidence" value="ECO:0007669"/>
    <property type="project" value="TreeGrafter"/>
</dbReference>
<organism evidence="19 20">
    <name type="scientific">Actinomortierella ambigua</name>
    <dbReference type="NCBI Taxonomy" id="1343610"/>
    <lineage>
        <taxon>Eukaryota</taxon>
        <taxon>Fungi</taxon>
        <taxon>Fungi incertae sedis</taxon>
        <taxon>Mucoromycota</taxon>
        <taxon>Mortierellomycotina</taxon>
        <taxon>Mortierellomycetes</taxon>
        <taxon>Mortierellales</taxon>
        <taxon>Mortierellaceae</taxon>
        <taxon>Actinomortierella</taxon>
    </lineage>
</organism>
<dbReference type="PANTHER" id="PTHR15189:SF7">
    <property type="entry name" value="BRISC AND BRCA1-A COMPLEX MEMBER 2"/>
    <property type="match status" value="1"/>
</dbReference>
<keyword evidence="10" id="KW-0833">Ubl conjugation pathway</keyword>
<comment type="caution">
    <text evidence="19">The sequence shown here is derived from an EMBL/GenBank/DDBJ whole genome shotgun (WGS) entry which is preliminary data.</text>
</comment>
<evidence type="ECO:0000256" key="8">
    <source>
        <dbReference type="ARBA" id="ARBA00022763"/>
    </source>
</evidence>
<keyword evidence="13" id="KW-0539">Nucleus</keyword>
<evidence type="ECO:0000256" key="9">
    <source>
        <dbReference type="ARBA" id="ARBA00022776"/>
    </source>
</evidence>
<dbReference type="GO" id="GO:0006915">
    <property type="term" value="P:apoptotic process"/>
    <property type="evidence" value="ECO:0007669"/>
    <property type="project" value="UniProtKB-KW"/>
</dbReference>
<dbReference type="Proteomes" id="UP000807716">
    <property type="component" value="Unassembled WGS sequence"/>
</dbReference>
<keyword evidence="9" id="KW-0498">Mitosis</keyword>
<evidence type="ECO:0000256" key="3">
    <source>
        <dbReference type="ARBA" id="ARBA00019438"/>
    </source>
</evidence>
<evidence type="ECO:0000256" key="1">
    <source>
        <dbReference type="ARBA" id="ARBA00004123"/>
    </source>
</evidence>
<gene>
    <name evidence="19" type="ORF">DFQ27_000469</name>
</gene>
<evidence type="ECO:0000256" key="17">
    <source>
        <dbReference type="ARBA" id="ARBA00032630"/>
    </source>
</evidence>
<comment type="subcellular location">
    <subcellularLocation>
        <location evidence="2">Cytoplasm</location>
    </subcellularLocation>
    <subcellularLocation>
        <location evidence="1">Nucleus</location>
    </subcellularLocation>
</comment>
<evidence type="ECO:0000256" key="4">
    <source>
        <dbReference type="ARBA" id="ARBA00022490"/>
    </source>
</evidence>
<keyword evidence="8" id="KW-0227">DNA damage</keyword>
<dbReference type="GO" id="GO:0006325">
    <property type="term" value="P:chromatin organization"/>
    <property type="evidence" value="ECO:0007669"/>
    <property type="project" value="UniProtKB-KW"/>
</dbReference>
<keyword evidence="6" id="KW-0053">Apoptosis</keyword>
<dbReference type="AlphaFoldDB" id="A0A9P6UA20"/>
<dbReference type="PANTHER" id="PTHR15189">
    <property type="entry name" value="BRISC AND BRCA1-A COMPLEX MEMBER 2"/>
    <property type="match status" value="1"/>
</dbReference>
<dbReference type="EMBL" id="JAAAJB010000111">
    <property type="protein sequence ID" value="KAG0265682.1"/>
    <property type="molecule type" value="Genomic_DNA"/>
</dbReference>
<dbReference type="GO" id="GO:0070552">
    <property type="term" value="C:BRISC complex"/>
    <property type="evidence" value="ECO:0007669"/>
    <property type="project" value="InterPro"/>
</dbReference>
<evidence type="ECO:0000256" key="13">
    <source>
        <dbReference type="ARBA" id="ARBA00023242"/>
    </source>
</evidence>
<reference evidence="19" key="1">
    <citation type="journal article" date="2020" name="Fungal Divers.">
        <title>Resolving the Mortierellaceae phylogeny through synthesis of multi-gene phylogenetics and phylogenomics.</title>
        <authorList>
            <person name="Vandepol N."/>
            <person name="Liber J."/>
            <person name="Desiro A."/>
            <person name="Na H."/>
            <person name="Kennedy M."/>
            <person name="Barry K."/>
            <person name="Grigoriev I.V."/>
            <person name="Miller A.N."/>
            <person name="O'Donnell K."/>
            <person name="Stajich J.E."/>
            <person name="Bonito G."/>
        </authorList>
    </citation>
    <scope>NUCLEOTIDE SEQUENCE</scope>
    <source>
        <strain evidence="19">BC1065</strain>
    </source>
</reference>
<keyword evidence="14" id="KW-0131">Cell cycle</keyword>
<keyword evidence="7" id="KW-0677">Repeat</keyword>
<keyword evidence="5" id="KW-0132">Cell division</keyword>
<dbReference type="GO" id="GO:0005737">
    <property type="term" value="C:cytoplasm"/>
    <property type="evidence" value="ECO:0007669"/>
    <property type="project" value="UniProtKB-SubCell"/>
</dbReference>
<evidence type="ECO:0000313" key="20">
    <source>
        <dbReference type="Proteomes" id="UP000807716"/>
    </source>
</evidence>
<evidence type="ECO:0000256" key="2">
    <source>
        <dbReference type="ARBA" id="ARBA00004496"/>
    </source>
</evidence>
<evidence type="ECO:0000256" key="12">
    <source>
        <dbReference type="ARBA" id="ARBA00023204"/>
    </source>
</evidence>
<evidence type="ECO:0000256" key="16">
    <source>
        <dbReference type="ARBA" id="ARBA00032491"/>
    </source>
</evidence>
<evidence type="ECO:0000256" key="11">
    <source>
        <dbReference type="ARBA" id="ARBA00022853"/>
    </source>
</evidence>
<feature type="region of interest" description="Disordered" evidence="18">
    <location>
        <begin position="422"/>
        <end position="443"/>
    </location>
</feature>
<accession>A0A9P6UA20</accession>
<sequence length="443" mass="49927">MPTAPKGNNSKGLPKPGYVFLDKMNYWVPITLHHAIQCLSKRTGQTLFAVKNVSLHSTRTYHNSAGDRVADILRMAIRTSTISLHTFDLEFHFDSYDWTFPPDLILVGSPLRPSLRDIGLDDSWDAGDRTCLSKHEERLKVASLQNERIQFEYSTLHEREEMDCGVVVSDGPTKVLFAVPFEISYRCNGRDEQKKAVVKVQYTISALVENNVTSVQSNIEFLSDFKHPEITSKLNPIGFDESIHDYIEEVQRTISHEFDRKERGQRLRKSLLDELAATFRKHLLECDTKRHTYISILFNAARDSPRQETYYTAIITIVLTEKFPEEYPKIVFSSPGFPVRVQNSLQNSLDTSLSGGVGSLTSGGAAGGQGGSIDLLSETIIMPRYSPRWDAKRMVEAIWEYLWEEIPRFHERVLAHPVNSLSASGTGSGLLNTSSGSLPQSRS</sequence>
<evidence type="ECO:0000256" key="6">
    <source>
        <dbReference type="ARBA" id="ARBA00022703"/>
    </source>
</evidence>
<evidence type="ECO:0000256" key="18">
    <source>
        <dbReference type="SAM" id="MobiDB-lite"/>
    </source>
</evidence>
<comment type="similarity">
    <text evidence="15">Belongs to the BABAM2 family.</text>
</comment>
<proteinExistence type="inferred from homology"/>
<evidence type="ECO:0000256" key="10">
    <source>
        <dbReference type="ARBA" id="ARBA00022786"/>
    </source>
</evidence>
<keyword evidence="11" id="KW-0156">Chromatin regulator</keyword>
<protein>
    <recommendedName>
        <fullName evidence="3">BRISC and BRCA1-A complex member 2</fullName>
    </recommendedName>
    <alternativeName>
        <fullName evidence="16">BRCA1-A complex subunit BRE</fullName>
    </alternativeName>
    <alternativeName>
        <fullName evidence="17">BRCA1/BRCA2-containing complex subunit 45</fullName>
    </alternativeName>
</protein>
<dbReference type="OrthoDB" id="2381959at2759"/>
<name>A0A9P6UA20_9FUNG</name>
<evidence type="ECO:0000256" key="7">
    <source>
        <dbReference type="ARBA" id="ARBA00022737"/>
    </source>
</evidence>
<evidence type="ECO:0000256" key="15">
    <source>
        <dbReference type="ARBA" id="ARBA00025766"/>
    </source>
</evidence>
<dbReference type="Pfam" id="PF06113">
    <property type="entry name" value="BRE"/>
    <property type="match status" value="1"/>
</dbReference>
<keyword evidence="4" id="KW-0963">Cytoplasm</keyword>
<evidence type="ECO:0000256" key="5">
    <source>
        <dbReference type="ARBA" id="ARBA00022618"/>
    </source>
</evidence>
<keyword evidence="20" id="KW-1185">Reference proteome</keyword>
<keyword evidence="12" id="KW-0234">DNA repair</keyword>
<dbReference type="GO" id="GO:0051301">
    <property type="term" value="P:cell division"/>
    <property type="evidence" value="ECO:0007669"/>
    <property type="project" value="UniProtKB-KW"/>
</dbReference>
<evidence type="ECO:0000256" key="14">
    <source>
        <dbReference type="ARBA" id="ARBA00023306"/>
    </source>
</evidence>
<dbReference type="InterPro" id="IPR010358">
    <property type="entry name" value="BRE"/>
</dbReference>